<sequence>MSILIISHDWTIRNVVEQVGMTCGYPSVVASSVQEAESKLAELGHEGVVLIVIDSDIWGEGGADLQLQARYLLQTWPGQYPGLPVVFLGTALQRYAILAAHPALVPFVTTPFSPHDLMQTLQPLLPQGNRPPPMPPSQPRSTDPNPGGGLLHEPPPGASPPCGL</sequence>
<gene>
    <name evidence="4" type="ORF">ETSY2_44575</name>
</gene>
<dbReference type="Proteomes" id="UP000019140">
    <property type="component" value="Unassembled WGS sequence"/>
</dbReference>
<feature type="compositionally biased region" description="Pro residues" evidence="2">
    <location>
        <begin position="129"/>
        <end position="138"/>
    </location>
</feature>
<feature type="modified residue" description="4-aspartylphosphate" evidence="1">
    <location>
        <position position="54"/>
    </location>
</feature>
<dbReference type="GO" id="GO:0000160">
    <property type="term" value="P:phosphorelay signal transduction system"/>
    <property type="evidence" value="ECO:0007669"/>
    <property type="project" value="InterPro"/>
</dbReference>
<evidence type="ECO:0000313" key="4">
    <source>
        <dbReference type="EMBL" id="ETW97465.1"/>
    </source>
</evidence>
<dbReference type="SUPFAM" id="SSF52172">
    <property type="entry name" value="CheY-like"/>
    <property type="match status" value="1"/>
</dbReference>
<evidence type="ECO:0000313" key="5">
    <source>
        <dbReference type="Proteomes" id="UP000019140"/>
    </source>
</evidence>
<dbReference type="InterPro" id="IPR001789">
    <property type="entry name" value="Sig_transdc_resp-reg_receiver"/>
</dbReference>
<dbReference type="AlphaFoldDB" id="W4LIC7"/>
<dbReference type="HOGENOM" id="CLU_1615963_0_0_7"/>
<evidence type="ECO:0000259" key="3">
    <source>
        <dbReference type="PROSITE" id="PS50110"/>
    </source>
</evidence>
<reference evidence="4 5" key="1">
    <citation type="journal article" date="2014" name="Nature">
        <title>An environmental bacterial taxon with a large and distinct metabolic repertoire.</title>
        <authorList>
            <person name="Wilson M.C."/>
            <person name="Mori T."/>
            <person name="Ruckert C."/>
            <person name="Uria A.R."/>
            <person name="Helf M.J."/>
            <person name="Takada K."/>
            <person name="Gernert C."/>
            <person name="Steffens U.A."/>
            <person name="Heycke N."/>
            <person name="Schmitt S."/>
            <person name="Rinke C."/>
            <person name="Helfrich E.J."/>
            <person name="Brachmann A.O."/>
            <person name="Gurgui C."/>
            <person name="Wakimoto T."/>
            <person name="Kracht M."/>
            <person name="Crusemann M."/>
            <person name="Hentschel U."/>
            <person name="Abe I."/>
            <person name="Matsunaga S."/>
            <person name="Kalinowski J."/>
            <person name="Takeyama H."/>
            <person name="Piel J."/>
        </authorList>
    </citation>
    <scope>NUCLEOTIDE SEQUENCE [LARGE SCALE GENOMIC DNA]</scope>
    <source>
        <strain evidence="5">TSY2</strain>
    </source>
</reference>
<keyword evidence="1" id="KW-0597">Phosphoprotein</keyword>
<accession>W4LIC7</accession>
<feature type="domain" description="Response regulatory" evidence="3">
    <location>
        <begin position="2"/>
        <end position="125"/>
    </location>
</feature>
<dbReference type="PROSITE" id="PS50110">
    <property type="entry name" value="RESPONSE_REGULATORY"/>
    <property type="match status" value="1"/>
</dbReference>
<evidence type="ECO:0000256" key="1">
    <source>
        <dbReference type="PROSITE-ProRule" id="PRU00169"/>
    </source>
</evidence>
<organism evidence="4 5">
    <name type="scientific">Candidatus Entotheonella gemina</name>
    <dbReference type="NCBI Taxonomy" id="1429439"/>
    <lineage>
        <taxon>Bacteria</taxon>
        <taxon>Pseudomonadati</taxon>
        <taxon>Nitrospinota/Tectimicrobiota group</taxon>
        <taxon>Candidatus Tectimicrobiota</taxon>
        <taxon>Candidatus Entotheonellia</taxon>
        <taxon>Candidatus Entotheonellales</taxon>
        <taxon>Candidatus Entotheonellaceae</taxon>
        <taxon>Candidatus Entotheonella</taxon>
    </lineage>
</organism>
<feature type="region of interest" description="Disordered" evidence="2">
    <location>
        <begin position="122"/>
        <end position="164"/>
    </location>
</feature>
<proteinExistence type="predicted"/>
<name>W4LIC7_9BACT</name>
<dbReference type="EMBL" id="AZHX01002057">
    <property type="protein sequence ID" value="ETW97465.1"/>
    <property type="molecule type" value="Genomic_DNA"/>
</dbReference>
<keyword evidence="5" id="KW-1185">Reference proteome</keyword>
<feature type="compositionally biased region" description="Pro residues" evidence="2">
    <location>
        <begin position="153"/>
        <end position="164"/>
    </location>
</feature>
<comment type="caution">
    <text evidence="4">The sequence shown here is derived from an EMBL/GenBank/DDBJ whole genome shotgun (WGS) entry which is preliminary data.</text>
</comment>
<dbReference type="Gene3D" id="3.40.50.2300">
    <property type="match status" value="1"/>
</dbReference>
<protein>
    <recommendedName>
        <fullName evidence="3">Response regulatory domain-containing protein</fullName>
    </recommendedName>
</protein>
<dbReference type="InterPro" id="IPR011006">
    <property type="entry name" value="CheY-like_superfamily"/>
</dbReference>
<evidence type="ECO:0000256" key="2">
    <source>
        <dbReference type="SAM" id="MobiDB-lite"/>
    </source>
</evidence>